<dbReference type="Gene3D" id="3.20.20.450">
    <property type="entry name" value="EAL domain"/>
    <property type="match status" value="1"/>
</dbReference>
<dbReference type="NCBIfam" id="TIGR00254">
    <property type="entry name" value="GGDEF"/>
    <property type="match status" value="1"/>
</dbReference>
<keyword evidence="8" id="KW-1185">Reference proteome</keyword>
<dbReference type="PROSITE" id="PS50887">
    <property type="entry name" value="GGDEF"/>
    <property type="match status" value="1"/>
</dbReference>
<dbReference type="InterPro" id="IPR000160">
    <property type="entry name" value="GGDEF_dom"/>
</dbReference>
<feature type="domain" description="GGDEF" evidence="6">
    <location>
        <begin position="347"/>
        <end position="480"/>
    </location>
</feature>
<gene>
    <name evidence="7" type="ORF">ACE1B6_05460</name>
</gene>
<dbReference type="PROSITE" id="PS50112">
    <property type="entry name" value="PAS"/>
    <property type="match status" value="1"/>
</dbReference>
<evidence type="ECO:0000259" key="3">
    <source>
        <dbReference type="PROSITE" id="PS50112"/>
    </source>
</evidence>
<dbReference type="InterPro" id="IPR043128">
    <property type="entry name" value="Rev_trsase/Diguanyl_cyclase"/>
</dbReference>
<dbReference type="InterPro" id="IPR001610">
    <property type="entry name" value="PAC"/>
</dbReference>
<dbReference type="InterPro" id="IPR035965">
    <property type="entry name" value="PAS-like_dom_sf"/>
</dbReference>
<dbReference type="InterPro" id="IPR058544">
    <property type="entry name" value="ETR1_N"/>
</dbReference>
<dbReference type="CDD" id="cd01948">
    <property type="entry name" value="EAL"/>
    <property type="match status" value="1"/>
</dbReference>
<dbReference type="SUPFAM" id="SSF55073">
    <property type="entry name" value="Nucleotide cyclase"/>
    <property type="match status" value="1"/>
</dbReference>
<dbReference type="EMBL" id="JBHFNS010000019">
    <property type="protein sequence ID" value="MFB2934706.1"/>
    <property type="molecule type" value="Genomic_DNA"/>
</dbReference>
<dbReference type="Gene3D" id="3.30.450.20">
    <property type="entry name" value="PAS domain"/>
    <property type="match status" value="1"/>
</dbReference>
<dbReference type="Pfam" id="PF00990">
    <property type="entry name" value="GGDEF"/>
    <property type="match status" value="1"/>
</dbReference>
<keyword evidence="2" id="KW-0472">Membrane</keyword>
<proteinExistence type="predicted"/>
<comment type="caution">
    <text evidence="7">The sequence shown here is derived from an EMBL/GenBank/DDBJ whole genome shotgun (WGS) entry which is preliminary data.</text>
</comment>
<dbReference type="PANTHER" id="PTHR44757">
    <property type="entry name" value="DIGUANYLATE CYCLASE DGCP"/>
    <property type="match status" value="1"/>
</dbReference>
<dbReference type="Pfam" id="PF25487">
    <property type="entry name" value="ETR1_N"/>
    <property type="match status" value="1"/>
</dbReference>
<dbReference type="Gene3D" id="3.30.70.270">
    <property type="match status" value="1"/>
</dbReference>
<dbReference type="CDD" id="cd00130">
    <property type="entry name" value="PAS"/>
    <property type="match status" value="1"/>
</dbReference>
<evidence type="ECO:0000313" key="8">
    <source>
        <dbReference type="Proteomes" id="UP001576776"/>
    </source>
</evidence>
<dbReference type="Pfam" id="PF13426">
    <property type="entry name" value="PAS_9"/>
    <property type="match status" value="1"/>
</dbReference>
<feature type="coiled-coil region" evidence="1">
    <location>
        <begin position="281"/>
        <end position="308"/>
    </location>
</feature>
<evidence type="ECO:0000259" key="5">
    <source>
        <dbReference type="PROSITE" id="PS50883"/>
    </source>
</evidence>
<dbReference type="InterPro" id="IPR001633">
    <property type="entry name" value="EAL_dom"/>
</dbReference>
<keyword evidence="1" id="KW-0175">Coiled coil</keyword>
<organism evidence="7 8">
    <name type="scientific">Floridaenema fluviatile BLCC-F154</name>
    <dbReference type="NCBI Taxonomy" id="3153640"/>
    <lineage>
        <taxon>Bacteria</taxon>
        <taxon>Bacillati</taxon>
        <taxon>Cyanobacteriota</taxon>
        <taxon>Cyanophyceae</taxon>
        <taxon>Oscillatoriophycideae</taxon>
        <taxon>Aerosakkonematales</taxon>
        <taxon>Aerosakkonemataceae</taxon>
        <taxon>Floridanema</taxon>
        <taxon>Floridanema fluviatile</taxon>
    </lineage>
</organism>
<dbReference type="SMART" id="SM00267">
    <property type="entry name" value="GGDEF"/>
    <property type="match status" value="1"/>
</dbReference>
<evidence type="ECO:0000256" key="1">
    <source>
        <dbReference type="SAM" id="Coils"/>
    </source>
</evidence>
<dbReference type="SUPFAM" id="SSF141868">
    <property type="entry name" value="EAL domain-like"/>
    <property type="match status" value="1"/>
</dbReference>
<dbReference type="InterPro" id="IPR035919">
    <property type="entry name" value="EAL_sf"/>
</dbReference>
<dbReference type="SUPFAM" id="SSF55785">
    <property type="entry name" value="PYP-like sensor domain (PAS domain)"/>
    <property type="match status" value="1"/>
</dbReference>
<feature type="domain" description="PAS" evidence="3">
    <location>
        <begin position="152"/>
        <end position="194"/>
    </location>
</feature>
<dbReference type="RefSeq" id="WP_413256232.1">
    <property type="nucleotide sequence ID" value="NZ_JBHFNS010000019.1"/>
</dbReference>
<dbReference type="PROSITE" id="PS50113">
    <property type="entry name" value="PAC"/>
    <property type="match status" value="1"/>
</dbReference>
<protein>
    <submittedName>
        <fullName evidence="7">EAL domain-containing protein</fullName>
    </submittedName>
</protein>
<dbReference type="Proteomes" id="UP001576776">
    <property type="component" value="Unassembled WGS sequence"/>
</dbReference>
<keyword evidence="2" id="KW-0812">Transmembrane</keyword>
<dbReference type="SMART" id="SM00091">
    <property type="entry name" value="PAS"/>
    <property type="match status" value="1"/>
</dbReference>
<feature type="domain" description="PAC" evidence="4">
    <location>
        <begin position="238"/>
        <end position="290"/>
    </location>
</feature>
<evidence type="ECO:0000256" key="2">
    <source>
        <dbReference type="SAM" id="Phobius"/>
    </source>
</evidence>
<dbReference type="InterPro" id="IPR052155">
    <property type="entry name" value="Biofilm_reg_signaling"/>
</dbReference>
<dbReference type="SMART" id="SM00052">
    <property type="entry name" value="EAL"/>
    <property type="match status" value="1"/>
</dbReference>
<sequence length="765" mass="87401">MQEIFKNLFFSENFVPHGHCYLWNPGLVWLHVLSDGLTALAYYSIPFMLIYFAYKRHDLPFKSIFFLFGAFIITCGTTHLLEVWTLWHPVYWLSGGVKALTALVSMYTALELWPLIPQALALPSPAELEAANQKLAAEIIEKQQAEAALKQREALFRSLFEGASIGIEIIDLTGRTIAVNPALQKMLGYDEKELHNFTFTENIVPPILPNEEDNNEDSTQKKRYLLRNRQALTESDRYQEEKRYLCKNGQMIWCRVHAYLVRDDQGRPQFYIRMVENITERKQALIELQQYQERLEDLIGERTALLTQVNQQLSWEASHDALTELINRQEFRKRLEEGLGTAKTQNQEHAMCYLDLDQFKIVNDTCGHAAGDELLRQVSDLLQQQVRQTDVLARLGGDEFGLLLYNCSIQQGQAVAQSLLESIREFNFIWDNQIFTIGVSIGLVKINAESKSIESVMNMADAACYQAKNNGRNCIYTYEPDRVETAQITLAEQWLQKINQAISAEKTDNLAQNQFRLYGQQIFSLDSQQTGLKFQEILLRLVDENGEIIPPMAFLPAAERYDLITLIDRWVIDTVFEILHQQNQEVESHYLYAINLSASSVKDEGLVDFLKAQLDTYQILPQSVCFEISESVVISHLNVATKLIESLKSLGFKLALDDFGSGLSSLSYLRQIPVDYWKVNGNFIKEVKDDLISYEMVNMINRIAHILGIRTIAKFVTDNSIMLKVKEMGVDYGQGYGMAAPRPLVINSQLLKLYGNTVLGSNTDR</sequence>
<dbReference type="SMART" id="SM00086">
    <property type="entry name" value="PAC"/>
    <property type="match status" value="1"/>
</dbReference>
<dbReference type="CDD" id="cd01949">
    <property type="entry name" value="GGDEF"/>
    <property type="match status" value="1"/>
</dbReference>
<evidence type="ECO:0000259" key="4">
    <source>
        <dbReference type="PROSITE" id="PS50113"/>
    </source>
</evidence>
<dbReference type="InterPro" id="IPR029787">
    <property type="entry name" value="Nucleotide_cyclase"/>
</dbReference>
<evidence type="ECO:0000259" key="6">
    <source>
        <dbReference type="PROSITE" id="PS50887"/>
    </source>
</evidence>
<feature type="transmembrane region" description="Helical" evidence="2">
    <location>
        <begin position="64"/>
        <end position="84"/>
    </location>
</feature>
<dbReference type="PANTHER" id="PTHR44757:SF4">
    <property type="entry name" value="DIGUANYLATE CYCLASE DGCE-RELATED"/>
    <property type="match status" value="1"/>
</dbReference>
<feature type="domain" description="EAL" evidence="5">
    <location>
        <begin position="499"/>
        <end position="755"/>
    </location>
</feature>
<dbReference type="PROSITE" id="PS50883">
    <property type="entry name" value="EAL"/>
    <property type="match status" value="1"/>
</dbReference>
<dbReference type="Pfam" id="PF00563">
    <property type="entry name" value="EAL"/>
    <property type="match status" value="1"/>
</dbReference>
<accession>A0ABV4Y7C8</accession>
<dbReference type="NCBIfam" id="TIGR00229">
    <property type="entry name" value="sensory_box"/>
    <property type="match status" value="1"/>
</dbReference>
<name>A0ABV4Y7C8_9CYAN</name>
<evidence type="ECO:0000313" key="7">
    <source>
        <dbReference type="EMBL" id="MFB2934706.1"/>
    </source>
</evidence>
<dbReference type="InterPro" id="IPR000014">
    <property type="entry name" value="PAS"/>
</dbReference>
<feature type="transmembrane region" description="Helical" evidence="2">
    <location>
        <begin position="28"/>
        <end position="52"/>
    </location>
</feature>
<dbReference type="InterPro" id="IPR000700">
    <property type="entry name" value="PAS-assoc_C"/>
</dbReference>
<reference evidence="7 8" key="1">
    <citation type="submission" date="2024-09" db="EMBL/GenBank/DDBJ databases">
        <title>Floridaenema gen nov. (Aerosakkonemataceae, Aerosakkonematales ord. nov., Cyanobacteria) from benthic tropical and subtropical fresh waters, with the description of four new species.</title>
        <authorList>
            <person name="Moretto J.A."/>
            <person name="Berthold D.E."/>
            <person name="Lefler F.W."/>
            <person name="Huang I.-S."/>
            <person name="Laughinghouse H. IV."/>
        </authorList>
    </citation>
    <scope>NUCLEOTIDE SEQUENCE [LARGE SCALE GENOMIC DNA]</scope>
    <source>
        <strain evidence="7 8">BLCC-F154</strain>
    </source>
</reference>
<keyword evidence="2" id="KW-1133">Transmembrane helix</keyword>